<keyword evidence="1 2" id="KW-0597">Phosphoprotein</keyword>
<name>A0A261SGP2_9BORD</name>
<dbReference type="EMBL" id="NEVR01000005">
    <property type="protein sequence ID" value="OZI58015.1"/>
    <property type="molecule type" value="Genomic_DNA"/>
</dbReference>
<protein>
    <submittedName>
        <fullName evidence="4">Response regulator</fullName>
    </submittedName>
</protein>
<dbReference type="SMART" id="SM00448">
    <property type="entry name" value="REC"/>
    <property type="match status" value="1"/>
</dbReference>
<evidence type="ECO:0000313" key="7">
    <source>
        <dbReference type="Proteomes" id="UP000217005"/>
    </source>
</evidence>
<dbReference type="EMBL" id="NEVL01000003">
    <property type="protein sequence ID" value="OZI36556.1"/>
    <property type="molecule type" value="Genomic_DNA"/>
</dbReference>
<dbReference type="PANTHER" id="PTHR44591">
    <property type="entry name" value="STRESS RESPONSE REGULATOR PROTEIN 1"/>
    <property type="match status" value="1"/>
</dbReference>
<evidence type="ECO:0000313" key="6">
    <source>
        <dbReference type="Proteomes" id="UP000216354"/>
    </source>
</evidence>
<evidence type="ECO:0000259" key="3">
    <source>
        <dbReference type="PROSITE" id="PS50110"/>
    </source>
</evidence>
<dbReference type="SUPFAM" id="SSF52172">
    <property type="entry name" value="CheY-like"/>
    <property type="match status" value="1"/>
</dbReference>
<dbReference type="PANTHER" id="PTHR44591:SF3">
    <property type="entry name" value="RESPONSE REGULATORY DOMAIN-CONTAINING PROTEIN"/>
    <property type="match status" value="1"/>
</dbReference>
<evidence type="ECO:0000313" key="5">
    <source>
        <dbReference type="EMBL" id="OZI58015.1"/>
    </source>
</evidence>
<accession>A0A261SGP2</accession>
<sequence>MSNTAAPRIVLVDDNEMAAELLSEFLTLSGLDVRVAYDGAQALAACAEFQPHTVVLDILLPDIDGYELARRLREQHRPAPRLIALSGLARTRGDGRGDLFDDWIEKPADPDALLALLKQP</sequence>
<evidence type="ECO:0000256" key="1">
    <source>
        <dbReference type="ARBA" id="ARBA00022553"/>
    </source>
</evidence>
<gene>
    <name evidence="5" type="ORF">CAL27_21775</name>
    <name evidence="4" type="ORF">CEG14_16385</name>
</gene>
<feature type="domain" description="Response regulatory" evidence="3">
    <location>
        <begin position="8"/>
        <end position="120"/>
    </location>
</feature>
<reference evidence="4 7" key="2">
    <citation type="submission" date="2017-05" db="EMBL/GenBank/DDBJ databases">
        <title>Complete and WGS of Bordetella genogroups.</title>
        <authorList>
            <person name="Spilker T."/>
            <person name="LiPuma J."/>
        </authorList>
    </citation>
    <scope>NUCLEOTIDE SEQUENCE [LARGE SCALE GENOMIC DNA]</scope>
    <source>
        <strain evidence="4 7">AU17610</strain>
    </source>
</reference>
<dbReference type="InterPro" id="IPR011006">
    <property type="entry name" value="CheY-like_superfamily"/>
</dbReference>
<dbReference type="InterPro" id="IPR050595">
    <property type="entry name" value="Bact_response_regulator"/>
</dbReference>
<feature type="modified residue" description="4-aspartylphosphate" evidence="2">
    <location>
        <position position="57"/>
    </location>
</feature>
<keyword evidence="6" id="KW-1185">Reference proteome</keyword>
<dbReference type="GO" id="GO:0000160">
    <property type="term" value="P:phosphorelay signal transduction system"/>
    <property type="evidence" value="ECO:0007669"/>
    <property type="project" value="InterPro"/>
</dbReference>
<comment type="caution">
    <text evidence="4">The sequence shown here is derived from an EMBL/GenBank/DDBJ whole genome shotgun (WGS) entry which is preliminary data.</text>
</comment>
<organism evidence="4 7">
    <name type="scientific">Bordetella genomosp. 1</name>
    <dbReference type="NCBI Taxonomy" id="1395607"/>
    <lineage>
        <taxon>Bacteria</taxon>
        <taxon>Pseudomonadati</taxon>
        <taxon>Pseudomonadota</taxon>
        <taxon>Betaproteobacteria</taxon>
        <taxon>Burkholderiales</taxon>
        <taxon>Alcaligenaceae</taxon>
        <taxon>Bordetella</taxon>
    </lineage>
</organism>
<dbReference type="Pfam" id="PF00072">
    <property type="entry name" value="Response_reg"/>
    <property type="match status" value="1"/>
</dbReference>
<dbReference type="PROSITE" id="PS50110">
    <property type="entry name" value="RESPONSE_REGULATORY"/>
    <property type="match status" value="1"/>
</dbReference>
<evidence type="ECO:0000313" key="4">
    <source>
        <dbReference type="EMBL" id="OZI36556.1"/>
    </source>
</evidence>
<dbReference type="RefSeq" id="WP_094827360.1">
    <property type="nucleotide sequence ID" value="NZ_NEVL01000003.1"/>
</dbReference>
<dbReference type="Proteomes" id="UP000216354">
    <property type="component" value="Unassembled WGS sequence"/>
</dbReference>
<dbReference type="OrthoDB" id="5421695at2"/>
<evidence type="ECO:0000256" key="2">
    <source>
        <dbReference type="PROSITE-ProRule" id="PRU00169"/>
    </source>
</evidence>
<dbReference type="InterPro" id="IPR001789">
    <property type="entry name" value="Sig_transdc_resp-reg_receiver"/>
</dbReference>
<dbReference type="Proteomes" id="UP000217005">
    <property type="component" value="Unassembled WGS sequence"/>
</dbReference>
<dbReference type="Gene3D" id="3.40.50.2300">
    <property type="match status" value="1"/>
</dbReference>
<reference evidence="5 6" key="1">
    <citation type="submission" date="2017-05" db="EMBL/GenBank/DDBJ databases">
        <title>Complete and WGS of Bordetella genogroups.</title>
        <authorList>
            <person name="Spilker T."/>
            <person name="Lipuma J."/>
        </authorList>
    </citation>
    <scope>NUCLEOTIDE SEQUENCE [LARGE SCALE GENOMIC DNA]</scope>
    <source>
        <strain evidence="5 6">AU9795</strain>
    </source>
</reference>
<proteinExistence type="predicted"/>
<dbReference type="AlphaFoldDB" id="A0A261SGP2"/>